<feature type="region of interest" description="Disordered" evidence="1">
    <location>
        <begin position="1"/>
        <end position="28"/>
    </location>
</feature>
<comment type="caution">
    <text evidence="2">The sequence shown here is derived from an EMBL/GenBank/DDBJ whole genome shotgun (WGS) entry which is preliminary data.</text>
</comment>
<feature type="compositionally biased region" description="Polar residues" evidence="1">
    <location>
        <begin position="74"/>
        <end position="103"/>
    </location>
</feature>
<evidence type="ECO:0000256" key="1">
    <source>
        <dbReference type="SAM" id="MobiDB-lite"/>
    </source>
</evidence>
<accession>A0A6S7L526</accession>
<dbReference type="EMBL" id="CACRXK020020230">
    <property type="protein sequence ID" value="CAB4034573.1"/>
    <property type="molecule type" value="Genomic_DNA"/>
</dbReference>
<evidence type="ECO:0000313" key="3">
    <source>
        <dbReference type="Proteomes" id="UP001152795"/>
    </source>
</evidence>
<sequence length="230" mass="25710">MTEPENGVSDSAKELSSTPSISKKRRFQLGAYQRTKSAVLQAELLKKAEKKVKKVQEIKVELQELNENSPDKCLSNTSNAKQPRKPSQISESCSDKLNLSRSQQMRRKKRTLAAVRSVHCVANTRPTNSESKAANDGLWTTLLGTASASEMATYISQSKMCMEKVLPGIVNSKIKEYQLSTPNQVRSMRVLYEGGLLGKRKYTRVCNSCDIIETGDNKKRKCQIMEGCEK</sequence>
<dbReference type="Proteomes" id="UP001152795">
    <property type="component" value="Unassembled WGS sequence"/>
</dbReference>
<gene>
    <name evidence="2" type="ORF">PACLA_8A000728</name>
</gene>
<protein>
    <submittedName>
        <fullName evidence="2">Uncharacterized protein</fullName>
    </submittedName>
</protein>
<dbReference type="OrthoDB" id="5989808at2759"/>
<feature type="region of interest" description="Disordered" evidence="1">
    <location>
        <begin position="69"/>
        <end position="107"/>
    </location>
</feature>
<dbReference type="AlphaFoldDB" id="A0A6S7L526"/>
<keyword evidence="3" id="KW-1185">Reference proteome</keyword>
<organism evidence="2 3">
    <name type="scientific">Paramuricea clavata</name>
    <name type="common">Red gorgonian</name>
    <name type="synonym">Violescent sea-whip</name>
    <dbReference type="NCBI Taxonomy" id="317549"/>
    <lineage>
        <taxon>Eukaryota</taxon>
        <taxon>Metazoa</taxon>
        <taxon>Cnidaria</taxon>
        <taxon>Anthozoa</taxon>
        <taxon>Octocorallia</taxon>
        <taxon>Malacalcyonacea</taxon>
        <taxon>Plexauridae</taxon>
        <taxon>Paramuricea</taxon>
    </lineage>
</organism>
<evidence type="ECO:0000313" key="2">
    <source>
        <dbReference type="EMBL" id="CAB4034573.1"/>
    </source>
</evidence>
<reference evidence="2" key="1">
    <citation type="submission" date="2020-04" db="EMBL/GenBank/DDBJ databases">
        <authorList>
            <person name="Alioto T."/>
            <person name="Alioto T."/>
            <person name="Gomez Garrido J."/>
        </authorList>
    </citation>
    <scope>NUCLEOTIDE SEQUENCE</scope>
    <source>
        <strain evidence="2">A484AB</strain>
    </source>
</reference>
<proteinExistence type="predicted"/>
<name>A0A6S7L526_PARCT</name>